<reference evidence="8 9" key="1">
    <citation type="submission" date="2016-04" db="EMBL/GenBank/DDBJ databases">
        <title>Evolutionary innovation and constraint leading to complex multicellularity in the Ascomycota.</title>
        <authorList>
            <person name="Cisse O."/>
            <person name="Nguyen A."/>
            <person name="Hewitt D.A."/>
            <person name="Jedd G."/>
            <person name="Stajich J.E."/>
        </authorList>
    </citation>
    <scope>NUCLEOTIDE SEQUENCE [LARGE SCALE GENOMIC DNA]</scope>
    <source>
        <strain evidence="8 9">DAH-3</strain>
    </source>
</reference>
<organism evidence="8 9">
    <name type="scientific">Neolecta irregularis (strain DAH-3)</name>
    <dbReference type="NCBI Taxonomy" id="1198029"/>
    <lineage>
        <taxon>Eukaryota</taxon>
        <taxon>Fungi</taxon>
        <taxon>Dikarya</taxon>
        <taxon>Ascomycota</taxon>
        <taxon>Taphrinomycotina</taxon>
        <taxon>Neolectales</taxon>
        <taxon>Neolectaceae</taxon>
        <taxon>Neolecta</taxon>
    </lineage>
</organism>
<dbReference type="Pfam" id="PF12013">
    <property type="entry name" value="OrsD"/>
    <property type="match status" value="1"/>
</dbReference>
<keyword evidence="8" id="KW-0347">Helicase</keyword>
<dbReference type="OrthoDB" id="3943268at2759"/>
<evidence type="ECO:0000256" key="2">
    <source>
        <dbReference type="ARBA" id="ARBA00022741"/>
    </source>
</evidence>
<dbReference type="SUPFAM" id="SSF52540">
    <property type="entry name" value="P-loop containing nucleoside triphosphate hydrolases"/>
    <property type="match status" value="1"/>
</dbReference>
<evidence type="ECO:0000259" key="7">
    <source>
        <dbReference type="PROSITE" id="PS51194"/>
    </source>
</evidence>
<dbReference type="InterPro" id="IPR022698">
    <property type="entry name" value="OrsD"/>
</dbReference>
<dbReference type="AlphaFoldDB" id="A0A1U7LNC7"/>
<dbReference type="GO" id="GO:0005524">
    <property type="term" value="F:ATP binding"/>
    <property type="evidence" value="ECO:0007669"/>
    <property type="project" value="UniProtKB-KW"/>
</dbReference>
<dbReference type="GO" id="GO:0003676">
    <property type="term" value="F:nucleic acid binding"/>
    <property type="evidence" value="ECO:0007669"/>
    <property type="project" value="InterPro"/>
</dbReference>
<comment type="caution">
    <text evidence="8">The sequence shown here is derived from an EMBL/GenBank/DDBJ whole genome shotgun (WGS) entry which is preliminary data.</text>
</comment>
<accession>A0A1U7LNC7</accession>
<proteinExistence type="inferred from homology"/>
<feature type="domain" description="Helicase ATP-binding" evidence="6">
    <location>
        <begin position="827"/>
        <end position="984"/>
    </location>
</feature>
<dbReference type="InterPro" id="IPR027417">
    <property type="entry name" value="P-loop_NTPase"/>
</dbReference>
<dbReference type="GO" id="GO:0000724">
    <property type="term" value="P:double-strand break repair via homologous recombination"/>
    <property type="evidence" value="ECO:0007669"/>
    <property type="project" value="TreeGrafter"/>
</dbReference>
<dbReference type="InterPro" id="IPR001650">
    <property type="entry name" value="Helicase_C-like"/>
</dbReference>
<evidence type="ECO:0000256" key="1">
    <source>
        <dbReference type="ARBA" id="ARBA00005446"/>
    </source>
</evidence>
<dbReference type="Proteomes" id="UP000186594">
    <property type="component" value="Unassembled WGS sequence"/>
</dbReference>
<evidence type="ECO:0000313" key="8">
    <source>
        <dbReference type="EMBL" id="OLL24154.1"/>
    </source>
</evidence>
<comment type="similarity">
    <text evidence="1">Belongs to the helicase family. RecQ subfamily.</text>
</comment>
<dbReference type="InterPro" id="IPR011545">
    <property type="entry name" value="DEAD/DEAH_box_helicase_dom"/>
</dbReference>
<evidence type="ECO:0000313" key="9">
    <source>
        <dbReference type="Proteomes" id="UP000186594"/>
    </source>
</evidence>
<dbReference type="GO" id="GO:0009378">
    <property type="term" value="F:four-way junction helicase activity"/>
    <property type="evidence" value="ECO:0007669"/>
    <property type="project" value="TreeGrafter"/>
</dbReference>
<dbReference type="Pfam" id="PF00270">
    <property type="entry name" value="DEAD"/>
    <property type="match status" value="1"/>
</dbReference>
<dbReference type="PROSITE" id="PS51192">
    <property type="entry name" value="HELICASE_ATP_BIND_1"/>
    <property type="match status" value="1"/>
</dbReference>
<keyword evidence="3" id="KW-0067">ATP-binding</keyword>
<feature type="domain" description="Helicase C-terminal" evidence="7">
    <location>
        <begin position="1017"/>
        <end position="1157"/>
    </location>
</feature>
<keyword evidence="9" id="KW-1185">Reference proteome</keyword>
<evidence type="ECO:0000256" key="4">
    <source>
        <dbReference type="ARBA" id="ARBA00034617"/>
    </source>
</evidence>
<gene>
    <name evidence="8" type="ORF">NEOLI_004705</name>
</gene>
<feature type="non-terminal residue" evidence="8">
    <location>
        <position position="1262"/>
    </location>
</feature>
<dbReference type="PROSITE" id="PS51194">
    <property type="entry name" value="HELICASE_CTER"/>
    <property type="match status" value="1"/>
</dbReference>
<dbReference type="GO" id="GO:0005694">
    <property type="term" value="C:chromosome"/>
    <property type="evidence" value="ECO:0007669"/>
    <property type="project" value="TreeGrafter"/>
</dbReference>
<dbReference type="GO" id="GO:0005737">
    <property type="term" value="C:cytoplasm"/>
    <property type="evidence" value="ECO:0007669"/>
    <property type="project" value="TreeGrafter"/>
</dbReference>
<sequence>MHKLKSDERTALLNEHIHLPLAEPKDVQTPMNGGKSIPHLTIHHNGLQCHGCEYLSTNQKSMKVHCNKEHKFFVTKNHPVYWNTIKLQTFFHTSGYTKYFIVDDQDNETEGNLQGEIFNEITKHWREQEIMQATEQNVLTDGTHKQDTNAWFQYTGWAEYFKNKNIIHISHMSRIPDREEVKLKLASKLMDDMFDQCIDILKTLPKELCRWLRSTKKADPDMRPLAPLQDKTSQNRYVAYWKRFIYYCLRLVDEGDKEIVLHGIHFDALQKNQLELISELLQNSHTNTDKLVQNFLAMSASFLMQKLEGKIFHNPIIHFMAVMGIDERRGQFRQALHYTYILAGLLYCSRIIIIGWTIHLEKQEQVFEPIKRLRKMHQKWLVDGSDTPVSTIISTLAYGKKIARETGSRATVHWSENSQILYFCGKPITMDDFRGFLRNLIDDAENLLWDELFFATTDSRRFTIDLSKVQDNMTSTKVGESFISFQENEFRHGEQTVLRNLLASRKRRIMLDIGKWKLTGRKYYNSRVQQFLEWLLILMHITGGQPARGTEITALRHSNSITQDRNIFIIDGKVTFITLYHKSQVIFRSSKVIPRFLPDKVGQLLAIYLIYIRPFFDQINISTGGLLKSNYIWFDGKAPWNTEMMSKILARETEARIGISVTIQDYRHMAIAISRQHVQKWEIQNENEEDDDSDGFDTLEDLQAAHRSVTARNYGVSSNILKSLDSNSINLFRIISKEWHRFLNLEISNKGALRKRTIAEVDGVGKNSPKRQELVIKNSRCGCQCPHQYVPPPFTQYSSDQVQEALNKVLDNKSSTFSSAKQEEAVLATIRGESPLVVILPTGGGKSITFMLPAILSQSGITIVVAPFTALVENLVKRCKAVGIDCIHWMPGQINSATIVVVGAERAIGDEFMTYASRFATKNHLRRIVVDECHLIITASDYRKRLSQLRRLRVLSCPILLLTATLPPIMQDELEHAMLIPNPRYIRMQTYRQNIQYAVQKVATGKAITTILGIVSTKLQKFKEHEHEHERGIIYCTKKNKCEILAGLLKCNYYHSNSEEKHPHLNNWLNGEKKFIVATGSLGTGIDFPGITCIIHMNWPYGMIDFVQESGRGGRGGEKVESIVVIEEMEVRERLSRENESASLNEQELSRFINTTGCRRTPMSQFLDERSVDCSAIDAERCDNCASAAQCWRSEAPLTGLQLFKEEGRHNATGLHQMEQVLNEIRDETHSYCPPCWVLDGLEDADHIFFQCQQRKDLVFSK</sequence>
<protein>
    <recommendedName>
        <fullName evidence="5">DNA 3'-5' helicase</fullName>
        <ecNumber evidence="5">5.6.2.4</ecNumber>
    </recommendedName>
</protein>
<dbReference type="SMART" id="SM00487">
    <property type="entry name" value="DEXDc"/>
    <property type="match status" value="1"/>
</dbReference>
<evidence type="ECO:0000259" key="6">
    <source>
        <dbReference type="PROSITE" id="PS51192"/>
    </source>
</evidence>
<evidence type="ECO:0000256" key="5">
    <source>
        <dbReference type="ARBA" id="ARBA00034808"/>
    </source>
</evidence>
<dbReference type="SMART" id="SM00490">
    <property type="entry name" value="HELICc"/>
    <property type="match status" value="1"/>
</dbReference>
<keyword evidence="8" id="KW-0378">Hydrolase</keyword>
<dbReference type="Gene3D" id="3.40.50.300">
    <property type="entry name" value="P-loop containing nucleotide triphosphate hydrolases"/>
    <property type="match status" value="2"/>
</dbReference>
<dbReference type="InterPro" id="IPR014001">
    <property type="entry name" value="Helicase_ATP-bd"/>
</dbReference>
<dbReference type="Pfam" id="PF00271">
    <property type="entry name" value="Helicase_C"/>
    <property type="match status" value="1"/>
</dbReference>
<dbReference type="STRING" id="1198029.A0A1U7LNC7"/>
<comment type="catalytic activity">
    <reaction evidence="4">
        <text>Couples ATP hydrolysis with the unwinding of duplex DNA by translocating in the 3'-5' direction.</text>
        <dbReference type="EC" id="5.6.2.4"/>
    </reaction>
</comment>
<dbReference type="EMBL" id="LXFE01000954">
    <property type="protein sequence ID" value="OLL24154.1"/>
    <property type="molecule type" value="Genomic_DNA"/>
</dbReference>
<name>A0A1U7LNC7_NEOID</name>
<dbReference type="OMA" id="ICANECC"/>
<dbReference type="GO" id="GO:0043138">
    <property type="term" value="F:3'-5' DNA helicase activity"/>
    <property type="evidence" value="ECO:0007669"/>
    <property type="project" value="UniProtKB-EC"/>
</dbReference>
<evidence type="ECO:0000256" key="3">
    <source>
        <dbReference type="ARBA" id="ARBA00022840"/>
    </source>
</evidence>
<keyword evidence="2" id="KW-0547">Nucleotide-binding</keyword>
<dbReference type="EC" id="5.6.2.4" evidence="5"/>
<dbReference type="PANTHER" id="PTHR13710:SF154">
    <property type="entry name" value="RECQ HELICASE, PUTATIVE (AFU_ORTHOLOGUE AFUA_6G14720)-RELATED"/>
    <property type="match status" value="1"/>
</dbReference>
<dbReference type="PANTHER" id="PTHR13710">
    <property type="entry name" value="DNA HELICASE RECQ FAMILY MEMBER"/>
    <property type="match status" value="1"/>
</dbReference>